<dbReference type="KEGG" id="elux:BTN50_0087"/>
<proteinExistence type="predicted"/>
<sequence length="52" mass="6227">MSCPHYSRLNKRAKRVSVEFKTKTKVTIQHLTIDATKLKVYDESEWKVKKLY</sequence>
<dbReference type="InterPro" id="IPR025668">
    <property type="entry name" value="Tnp_DDE_dom"/>
</dbReference>
<reference evidence="3" key="1">
    <citation type="submission" date="2017-04" db="EMBL/GenBank/DDBJ databases">
        <title>Genome evolution of the luminous symbionts of deep sea anglerfish.</title>
        <authorList>
            <person name="Hendry T.A."/>
        </authorList>
    </citation>
    <scope>NUCLEOTIDE SEQUENCE [LARGE SCALE GENOMIC DNA]</scope>
</reference>
<keyword evidence="3" id="KW-1185">Reference proteome</keyword>
<accession>A0A291B6L0</accession>
<name>A0A291B6L0_9GAMM</name>
<evidence type="ECO:0000313" key="2">
    <source>
        <dbReference type="EMBL" id="ATF08631.1"/>
    </source>
</evidence>
<dbReference type="Proteomes" id="UP000218160">
    <property type="component" value="Chromosome 1"/>
</dbReference>
<dbReference type="EMBL" id="CP020660">
    <property type="protein sequence ID" value="ATF08631.1"/>
    <property type="molecule type" value="Genomic_DNA"/>
</dbReference>
<protein>
    <submittedName>
        <fullName evidence="2">Mobile element protein</fullName>
    </submittedName>
</protein>
<dbReference type="Pfam" id="PF13737">
    <property type="entry name" value="DDE_Tnp_1_5"/>
    <property type="match status" value="1"/>
</dbReference>
<evidence type="ECO:0000313" key="3">
    <source>
        <dbReference type="Proteomes" id="UP000218160"/>
    </source>
</evidence>
<organism evidence="2 3">
    <name type="scientific">Candidatus Enterovibrio altilux</name>
    <dbReference type="NCBI Taxonomy" id="1927128"/>
    <lineage>
        <taxon>Bacteria</taxon>
        <taxon>Pseudomonadati</taxon>
        <taxon>Pseudomonadota</taxon>
        <taxon>Gammaproteobacteria</taxon>
        <taxon>Vibrionales</taxon>
        <taxon>Vibrionaceae</taxon>
        <taxon>Enterovibrio</taxon>
    </lineage>
</organism>
<evidence type="ECO:0000259" key="1">
    <source>
        <dbReference type="Pfam" id="PF13737"/>
    </source>
</evidence>
<dbReference type="AlphaFoldDB" id="A0A291B6L0"/>
<gene>
    <name evidence="2" type="ORF">BTN50_0087</name>
</gene>
<feature type="domain" description="Transposase DDE" evidence="1">
    <location>
        <begin position="2"/>
        <end position="43"/>
    </location>
</feature>